<evidence type="ECO:0000256" key="4">
    <source>
        <dbReference type="ARBA" id="ARBA00008756"/>
    </source>
</evidence>
<dbReference type="InterPro" id="IPR004614">
    <property type="entry name" value="P_AcTrfase"/>
</dbReference>
<dbReference type="InterPro" id="IPR051674">
    <property type="entry name" value="Malate_Decarboxylase"/>
</dbReference>
<evidence type="ECO:0000256" key="10">
    <source>
        <dbReference type="PIRSR" id="PIRSR036684-2"/>
    </source>
</evidence>
<evidence type="ECO:0000313" key="15">
    <source>
        <dbReference type="Proteomes" id="UP000320623"/>
    </source>
</evidence>
<dbReference type="SUPFAM" id="SSF51735">
    <property type="entry name" value="NAD(P)-binding Rossmann-fold domains"/>
    <property type="match status" value="1"/>
</dbReference>
<feature type="binding site" evidence="11">
    <location>
        <position position="290"/>
    </location>
    <ligand>
        <name>a divalent metal cation</name>
        <dbReference type="ChEBI" id="CHEBI:60240"/>
    </ligand>
</feature>
<dbReference type="InterPro" id="IPR046346">
    <property type="entry name" value="Aminoacid_DH-like_N_sf"/>
</dbReference>
<dbReference type="Gene3D" id="3.40.50.720">
    <property type="entry name" value="NAD(P)-binding Rossmann-like Domain"/>
    <property type="match status" value="1"/>
</dbReference>
<dbReference type="NCBIfam" id="NF007233">
    <property type="entry name" value="PRK09653.1"/>
    <property type="match status" value="1"/>
</dbReference>
<dbReference type="InterPro" id="IPR002505">
    <property type="entry name" value="PTA_PTB"/>
</dbReference>
<dbReference type="PIRSF" id="PIRSF036684">
    <property type="entry name" value="ME_PTA"/>
    <property type="match status" value="1"/>
</dbReference>
<dbReference type="Proteomes" id="UP000320623">
    <property type="component" value="Unassembled WGS sequence"/>
</dbReference>
<dbReference type="CDD" id="cd05311">
    <property type="entry name" value="NAD_bind_2_malic_enz"/>
    <property type="match status" value="1"/>
</dbReference>
<dbReference type="InterPro" id="IPR012302">
    <property type="entry name" value="Malic_NAD-bd"/>
</dbReference>
<keyword evidence="6 10" id="KW-0479">Metal-binding</keyword>
<proteinExistence type="inferred from homology"/>
<dbReference type="InterPro" id="IPR045213">
    <property type="entry name" value="Malic_NAD-bd_bact_type"/>
</dbReference>
<dbReference type="AlphaFoldDB" id="A0A0S4N1J3"/>
<dbReference type="FunFam" id="3.40.50.10380:FF:000003">
    <property type="entry name" value="NADP-dependent malic enzyme"/>
    <property type="match status" value="1"/>
</dbReference>
<dbReference type="FunFam" id="3.40.50.720:FF:000095">
    <property type="entry name" value="NADP-dependent malic enzyme"/>
    <property type="match status" value="1"/>
</dbReference>
<dbReference type="Gene3D" id="3.40.50.10380">
    <property type="entry name" value="Malic enzyme, N-terminal domain"/>
    <property type="match status" value="1"/>
</dbReference>
<comment type="similarity">
    <text evidence="3">In the N-terminal section; belongs to the malic enzymes family.</text>
</comment>
<dbReference type="EMBL" id="FAOO01000005">
    <property type="protein sequence ID" value="CUU04063.1"/>
    <property type="molecule type" value="Genomic_DNA"/>
</dbReference>
<keyword evidence="11" id="KW-0521">NADP</keyword>
<dbReference type="GO" id="GO:0046872">
    <property type="term" value="F:metal ion binding"/>
    <property type="evidence" value="ECO:0007669"/>
    <property type="project" value="UniProtKB-KW"/>
</dbReference>
<reference evidence="15" key="1">
    <citation type="submission" date="2015-11" db="EMBL/GenBank/DDBJ databases">
        <authorList>
            <person name="Varghese N."/>
        </authorList>
    </citation>
    <scope>NUCLEOTIDE SEQUENCE [LARGE SCALE GENOMIC DNA]</scope>
</reference>
<feature type="domain" description="Malic enzyme NAD-binding" evidence="12">
    <location>
        <begin position="164"/>
        <end position="403"/>
    </location>
</feature>
<comment type="cofactor">
    <cofactor evidence="1">
        <name>Mn(2+)</name>
        <dbReference type="ChEBI" id="CHEBI:29035"/>
    </cofactor>
</comment>
<keyword evidence="15" id="KW-1185">Reference proteome</keyword>
<dbReference type="GO" id="GO:0008959">
    <property type="term" value="F:phosphate acetyltransferase activity"/>
    <property type="evidence" value="ECO:0007669"/>
    <property type="project" value="UniProtKB-EC"/>
</dbReference>
<dbReference type="Gene3D" id="3.40.50.10950">
    <property type="match status" value="1"/>
</dbReference>
<dbReference type="Gene3D" id="3.40.50.10750">
    <property type="entry name" value="Isocitrate/Isopropylmalate dehydrogenase-like"/>
    <property type="match status" value="1"/>
</dbReference>
<feature type="active site" description="Proton acceptor" evidence="9">
    <location>
        <position position="95"/>
    </location>
</feature>
<protein>
    <recommendedName>
        <fullName evidence="5">phosphate acetyltransferase</fullName>
        <ecNumber evidence="5">2.3.1.8</ecNumber>
    </recommendedName>
</protein>
<sequence length="763" mass="84612">MGVKVRREEALEYHSKGRKGKLEVIPSKPCLTQRDLSLAYTPGVAEPCREIYKNPDLAYEYTMKGNFVAVISNGTAVLGLGDIGALAGKPVMEGKAVLFKRFADIDAIDIEINEKDPDKLIEIIASLEPTFGGINLEDIKAPECFYIEEELKKRMNIPVFHDDQHGTAIISGAALLNALELAGKKIDEVKVVFNGAGASAIACARFYVLLGVKKENIVMCDRKGVIYKGRKEDMNPYKEEFATDKFSDGATLKDALVGADVFVGLSVGNVVTKEMLKTMADNPIVFAMANPDPEISYEDAIEARDDIIMATGRSDYPNQVNNVLGFPFIFRGALDVRARSINEEMKLAAARALAQLAKQDVPDSVIRAYGGEKIEFGRNYIIPKPFDPRVLTWVAPAVAKAAIESGVARVEIKDWEEYKHQLEVRLGISREIMRPIFAIAKRNPKRIVFPEGEEVKILKASQILIDEGIAKPILIGSENVIRQRIEENKLSLKEIQIVEPMKYPRFEEYVQEYYRLRQRKGVTLKEAYKIMTLPNYFGSMMVRMGDADGLISGLTSHYPDTIRPALQIIRMDERFTRVSGLYIMITKKGTFFFADTTVNIDPTPEELAEIAIASAETARRFNIEPVVALLSFSNFGSTENPYSLKVKKAVEIIRQKAPDLIVDGEMQADTAVVPEIIDEMYPFSTLKGKGPANVLIFPDLNSANIAYKLVYRIGGADVIGPILMGMKKPVHVLQTGAEVSEIVNMAAIAVVEAIEKERVDGRG</sequence>
<dbReference type="SMART" id="SM01274">
    <property type="entry name" value="malic"/>
    <property type="match status" value="1"/>
</dbReference>
<dbReference type="Pfam" id="PF03949">
    <property type="entry name" value="Malic_M"/>
    <property type="match status" value="1"/>
</dbReference>
<dbReference type="SUPFAM" id="SSF53223">
    <property type="entry name" value="Aminoacid dehydrogenase-like, N-terminal domain"/>
    <property type="match status" value="1"/>
</dbReference>
<dbReference type="STRING" id="1643428.GCA_001442855_00868"/>
<dbReference type="Pfam" id="PF00390">
    <property type="entry name" value="malic"/>
    <property type="match status" value="1"/>
</dbReference>
<dbReference type="InterPro" id="IPR036291">
    <property type="entry name" value="NAD(P)-bd_dom_sf"/>
</dbReference>
<dbReference type="EC" id="2.3.1.8" evidence="5"/>
<dbReference type="InterPro" id="IPR042112">
    <property type="entry name" value="P_AcTrfase_dom2"/>
</dbReference>
<accession>A0A0S4N1J3</accession>
<dbReference type="PANTHER" id="PTHR43237">
    <property type="entry name" value="NADP-DEPENDENT MALIC ENZYME"/>
    <property type="match status" value="1"/>
</dbReference>
<dbReference type="OrthoDB" id="9805787at2"/>
<evidence type="ECO:0000256" key="7">
    <source>
        <dbReference type="ARBA" id="ARBA00023002"/>
    </source>
</evidence>
<evidence type="ECO:0000256" key="8">
    <source>
        <dbReference type="ARBA" id="ARBA00023268"/>
    </source>
</evidence>
<evidence type="ECO:0000259" key="12">
    <source>
        <dbReference type="SMART" id="SM00919"/>
    </source>
</evidence>
<dbReference type="Pfam" id="PF01515">
    <property type="entry name" value="PTA_PTB"/>
    <property type="match status" value="1"/>
</dbReference>
<comment type="similarity">
    <text evidence="4">In the C-terminal section; belongs to the phosphate acetyltransferase and butyryltransferase family.</text>
</comment>
<dbReference type="SMART" id="SM00919">
    <property type="entry name" value="Malic_M"/>
    <property type="match status" value="1"/>
</dbReference>
<feature type="binding site" evidence="10">
    <location>
        <position position="138"/>
    </location>
    <ligand>
        <name>a divalent metal cation</name>
        <dbReference type="ChEBI" id="CHEBI:60240"/>
    </ligand>
</feature>
<dbReference type="SUPFAM" id="SSF53659">
    <property type="entry name" value="Isocitrate/Isopropylmalate dehydrogenase-like"/>
    <property type="match status" value="1"/>
</dbReference>
<evidence type="ECO:0000259" key="13">
    <source>
        <dbReference type="SMART" id="SM01274"/>
    </source>
</evidence>
<dbReference type="PANTHER" id="PTHR43237:SF4">
    <property type="entry name" value="NADP-DEPENDENT MALIC ENZYME"/>
    <property type="match status" value="1"/>
</dbReference>
<comment type="cofactor">
    <cofactor evidence="2">
        <name>Mg(2+)</name>
        <dbReference type="ChEBI" id="CHEBI:18420"/>
    </cofactor>
</comment>
<dbReference type="NCBIfam" id="TIGR00651">
    <property type="entry name" value="pta"/>
    <property type="match status" value="1"/>
</dbReference>
<feature type="domain" description="Malic enzyme N-terminal" evidence="13">
    <location>
        <begin position="19"/>
        <end position="152"/>
    </location>
</feature>
<dbReference type="InterPro" id="IPR037062">
    <property type="entry name" value="Malic_N_dom_sf"/>
</dbReference>
<dbReference type="GO" id="GO:0006108">
    <property type="term" value="P:malate metabolic process"/>
    <property type="evidence" value="ECO:0007669"/>
    <property type="project" value="InterPro"/>
</dbReference>
<evidence type="ECO:0000256" key="11">
    <source>
        <dbReference type="PIRSR" id="PIRSR036684-3"/>
    </source>
</evidence>
<feature type="binding site" evidence="11">
    <location>
        <begin position="77"/>
        <end position="84"/>
    </location>
    <ligand>
        <name>NADP(+)</name>
        <dbReference type="ChEBI" id="CHEBI:58349"/>
    </ligand>
</feature>
<evidence type="ECO:0000313" key="14">
    <source>
        <dbReference type="EMBL" id="CUU04063.1"/>
    </source>
</evidence>
<keyword evidence="7" id="KW-0560">Oxidoreductase</keyword>
<evidence type="ECO:0000256" key="1">
    <source>
        <dbReference type="ARBA" id="ARBA00001936"/>
    </source>
</evidence>
<gene>
    <name evidence="14" type="ORF">JGI1_00891</name>
</gene>
<evidence type="ECO:0000256" key="2">
    <source>
        <dbReference type="ARBA" id="ARBA00001946"/>
    </source>
</evidence>
<dbReference type="GO" id="GO:0051287">
    <property type="term" value="F:NAD binding"/>
    <property type="evidence" value="ECO:0007669"/>
    <property type="project" value="InterPro"/>
</dbReference>
<dbReference type="GO" id="GO:0004470">
    <property type="term" value="F:malic enzyme activity"/>
    <property type="evidence" value="ECO:0007669"/>
    <property type="project" value="InterPro"/>
</dbReference>
<feature type="binding site" evidence="10">
    <location>
        <position position="137"/>
    </location>
    <ligand>
        <name>a divalent metal cation</name>
        <dbReference type="ChEBI" id="CHEBI:60240"/>
    </ligand>
</feature>
<keyword evidence="8" id="KW-0511">Multifunctional enzyme</keyword>
<dbReference type="GO" id="GO:0016616">
    <property type="term" value="F:oxidoreductase activity, acting on the CH-OH group of donors, NAD or NADP as acceptor"/>
    <property type="evidence" value="ECO:0007669"/>
    <property type="project" value="InterPro"/>
</dbReference>
<evidence type="ECO:0000256" key="5">
    <source>
        <dbReference type="ARBA" id="ARBA00012707"/>
    </source>
</evidence>
<evidence type="ECO:0000256" key="6">
    <source>
        <dbReference type="ARBA" id="ARBA00022723"/>
    </source>
</evidence>
<feature type="binding site" evidence="11">
    <location>
        <position position="163"/>
    </location>
    <ligand>
        <name>a divalent metal cation</name>
        <dbReference type="ChEBI" id="CHEBI:60240"/>
    </ligand>
</feature>
<evidence type="ECO:0000256" key="3">
    <source>
        <dbReference type="ARBA" id="ARBA00007686"/>
    </source>
</evidence>
<name>A0A0S4N1J3_9BACT</name>
<dbReference type="RefSeq" id="WP_140944664.1">
    <property type="nucleotide sequence ID" value="NZ_FAOO01000005.1"/>
</dbReference>
<dbReference type="InterPro" id="IPR012188">
    <property type="entry name" value="ME_PTA"/>
</dbReference>
<dbReference type="InterPro" id="IPR012301">
    <property type="entry name" value="Malic_N_dom"/>
</dbReference>
<evidence type="ECO:0000256" key="9">
    <source>
        <dbReference type="PIRSR" id="PIRSR036684-1"/>
    </source>
</evidence>
<dbReference type="InterPro" id="IPR042113">
    <property type="entry name" value="P_AcTrfase_dom1"/>
</dbReference>
<organism evidence="14 15">
    <name type="scientific">Candidatus Thermokryptus mobilis</name>
    <dbReference type="NCBI Taxonomy" id="1643428"/>
    <lineage>
        <taxon>Bacteria</taxon>
        <taxon>Pseudomonadati</taxon>
        <taxon>Candidatus Kryptoniota</taxon>
        <taxon>Candidatus Thermokryptus</taxon>
    </lineage>
</organism>